<gene>
    <name evidence="4" type="ORF">Tco_0629982</name>
</gene>
<dbReference type="SUPFAM" id="SSF53098">
    <property type="entry name" value="Ribonuclease H-like"/>
    <property type="match status" value="1"/>
</dbReference>
<keyword evidence="5" id="KW-1185">Reference proteome</keyword>
<reference evidence="4" key="2">
    <citation type="submission" date="2022-01" db="EMBL/GenBank/DDBJ databases">
        <authorList>
            <person name="Yamashiro T."/>
            <person name="Shiraishi A."/>
            <person name="Satake H."/>
            <person name="Nakayama K."/>
        </authorList>
    </citation>
    <scope>NUCLEOTIDE SEQUENCE</scope>
</reference>
<dbReference type="Pfam" id="PF07727">
    <property type="entry name" value="RVT_2"/>
    <property type="match status" value="1"/>
</dbReference>
<evidence type="ECO:0000256" key="1">
    <source>
        <dbReference type="ARBA" id="ARBA00022723"/>
    </source>
</evidence>
<sequence length="658" mass="74762">MLYLLHMDLCGPMRIESISGKTYILVIVDDYSWFTWVKFLRSKDETPEITLQTYYDDVGISHQTSVVRTPQQNGVVKRWNRSLVEVARMMLIFSKAPLFLWAKAVATACYTQNRSLIQRRHNKTPYELIHDRKPDLTYFHIFGALCYPTNDDEDLGKLKPKADIGIFVSYAPTKKACQIYNRQTRLIVEIVQVEFDELTTMASEYFGSGPQLMTPRTILLNPPPSVVSPVLAAAALRPADPTGSPSSTTIDQAALSASTSSTIQETHSLVISEGVEEQSQPAHFVDDPFLDILTLEPSSQESSSIVPPTNPPLEHISKWTKIHPLENVIGNPSRPVSTQKQLQTNAMWCFFDAFLIFVEPKNFKEALLESSWIDAMQDEIHEVEPLDVWEFARLVAKGYRQEEGIDFEESFALVACIEAIRIFIVNAANKNMTIYQMDVKAALLTCELREEVYVSQLEGFVDPDNPTHVYKLKKALYGLKHAPRVWYDMFSSFLLSQKFSKGDVDPTLFTKKEGKDILMVQIYVDDIIFASTDPSLCDIFADKMSFKFKMSMMSKMSFFLGLQISQSPRGIFINQTKYALEILKKYGMDSSDPVDTPMVDRTKQDEDLQGTPVDASRYRCMIVSLMYLTSIRPNLVFAVCMCARYQAKPTENHLHAIK</sequence>
<dbReference type="PANTHER" id="PTHR42648:SF32">
    <property type="entry name" value="RIBONUCLEASE H-LIKE DOMAIN, GAG-PRE-INTEGRASE DOMAIN PROTEIN-RELATED"/>
    <property type="match status" value="1"/>
</dbReference>
<comment type="caution">
    <text evidence="4">The sequence shown here is derived from an EMBL/GenBank/DDBJ whole genome shotgun (WGS) entry which is preliminary data.</text>
</comment>
<dbReference type="InterPro" id="IPR039537">
    <property type="entry name" value="Retrotran_Ty1/copia-like"/>
</dbReference>
<dbReference type="PROSITE" id="PS50994">
    <property type="entry name" value="INTEGRASE"/>
    <property type="match status" value="1"/>
</dbReference>
<evidence type="ECO:0000259" key="3">
    <source>
        <dbReference type="PROSITE" id="PS50994"/>
    </source>
</evidence>
<dbReference type="InterPro" id="IPR001584">
    <property type="entry name" value="Integrase_cat-core"/>
</dbReference>
<dbReference type="PANTHER" id="PTHR42648">
    <property type="entry name" value="TRANSPOSASE, PUTATIVE-RELATED"/>
    <property type="match status" value="1"/>
</dbReference>
<dbReference type="Proteomes" id="UP001151760">
    <property type="component" value="Unassembled WGS sequence"/>
</dbReference>
<evidence type="ECO:0000313" key="4">
    <source>
        <dbReference type="EMBL" id="GJS56620.1"/>
    </source>
</evidence>
<feature type="domain" description="Integrase catalytic" evidence="3">
    <location>
        <begin position="1"/>
        <end position="133"/>
    </location>
</feature>
<dbReference type="InterPro" id="IPR036397">
    <property type="entry name" value="RNaseH_sf"/>
</dbReference>
<dbReference type="EMBL" id="BQNB010008949">
    <property type="protein sequence ID" value="GJS56620.1"/>
    <property type="molecule type" value="Genomic_DNA"/>
</dbReference>
<dbReference type="Gene3D" id="3.30.420.10">
    <property type="entry name" value="Ribonuclease H-like superfamily/Ribonuclease H"/>
    <property type="match status" value="2"/>
</dbReference>
<dbReference type="InterPro" id="IPR057670">
    <property type="entry name" value="SH3_retrovirus"/>
</dbReference>
<dbReference type="SUPFAM" id="SSF56672">
    <property type="entry name" value="DNA/RNA polymerases"/>
    <property type="match status" value="1"/>
</dbReference>
<dbReference type="InterPro" id="IPR013103">
    <property type="entry name" value="RVT_2"/>
</dbReference>
<accession>A0ABQ4WUR0</accession>
<protein>
    <submittedName>
        <fullName evidence="4">Ribonuclease H-like domain-containing protein</fullName>
    </submittedName>
</protein>
<dbReference type="InterPro" id="IPR043502">
    <property type="entry name" value="DNA/RNA_pol_sf"/>
</dbReference>
<dbReference type="InterPro" id="IPR012337">
    <property type="entry name" value="RNaseH-like_sf"/>
</dbReference>
<organism evidence="4 5">
    <name type="scientific">Tanacetum coccineum</name>
    <dbReference type="NCBI Taxonomy" id="301880"/>
    <lineage>
        <taxon>Eukaryota</taxon>
        <taxon>Viridiplantae</taxon>
        <taxon>Streptophyta</taxon>
        <taxon>Embryophyta</taxon>
        <taxon>Tracheophyta</taxon>
        <taxon>Spermatophyta</taxon>
        <taxon>Magnoliopsida</taxon>
        <taxon>eudicotyledons</taxon>
        <taxon>Gunneridae</taxon>
        <taxon>Pentapetalae</taxon>
        <taxon>asterids</taxon>
        <taxon>campanulids</taxon>
        <taxon>Asterales</taxon>
        <taxon>Asteraceae</taxon>
        <taxon>Asteroideae</taxon>
        <taxon>Anthemideae</taxon>
        <taxon>Anthemidinae</taxon>
        <taxon>Tanacetum</taxon>
    </lineage>
</organism>
<proteinExistence type="predicted"/>
<keyword evidence="2" id="KW-0378">Hydrolase</keyword>
<dbReference type="Pfam" id="PF25597">
    <property type="entry name" value="SH3_retrovirus"/>
    <property type="match status" value="1"/>
</dbReference>
<evidence type="ECO:0000313" key="5">
    <source>
        <dbReference type="Proteomes" id="UP001151760"/>
    </source>
</evidence>
<evidence type="ECO:0000256" key="2">
    <source>
        <dbReference type="ARBA" id="ARBA00022801"/>
    </source>
</evidence>
<keyword evidence="1" id="KW-0479">Metal-binding</keyword>
<name>A0ABQ4WUR0_9ASTR</name>
<reference evidence="4" key="1">
    <citation type="journal article" date="2022" name="Int. J. Mol. Sci.">
        <title>Draft Genome of Tanacetum Coccineum: Genomic Comparison of Closely Related Tanacetum-Family Plants.</title>
        <authorList>
            <person name="Yamashiro T."/>
            <person name="Shiraishi A."/>
            <person name="Nakayama K."/>
            <person name="Satake H."/>
        </authorList>
    </citation>
    <scope>NUCLEOTIDE SEQUENCE</scope>
</reference>